<evidence type="ECO:0000313" key="15">
    <source>
        <dbReference type="Proteomes" id="UP001291653"/>
    </source>
</evidence>
<keyword evidence="7" id="KW-0511">Multifunctional enzyme</keyword>
<dbReference type="SMART" id="SM00827">
    <property type="entry name" value="PKS_AT"/>
    <property type="match status" value="1"/>
</dbReference>
<dbReference type="Pfam" id="PF21089">
    <property type="entry name" value="PKS_DH_N"/>
    <property type="match status" value="1"/>
</dbReference>
<dbReference type="Gene3D" id="3.40.366.10">
    <property type="entry name" value="Malonyl-Coenzyme A Acyl Carrier Protein, domain 2"/>
    <property type="match status" value="1"/>
</dbReference>
<dbReference type="InterPro" id="IPR013968">
    <property type="entry name" value="PKS_KR"/>
</dbReference>
<gene>
    <name evidence="14" type="ORF">SYYSPA8_12565</name>
</gene>
<evidence type="ECO:0000259" key="13">
    <source>
        <dbReference type="PROSITE" id="PS52019"/>
    </source>
</evidence>
<dbReference type="EMBL" id="BSBI01000004">
    <property type="protein sequence ID" value="GLF95132.1"/>
    <property type="molecule type" value="Genomic_DNA"/>
</dbReference>
<dbReference type="InterPro" id="IPR013149">
    <property type="entry name" value="ADH-like_C"/>
</dbReference>
<feature type="domain" description="Ketosynthase family 3 (KS3)" evidence="12">
    <location>
        <begin position="1"/>
        <end position="420"/>
    </location>
</feature>
<evidence type="ECO:0000256" key="10">
    <source>
        <dbReference type="SAM" id="MobiDB-lite"/>
    </source>
</evidence>
<dbReference type="SMART" id="SM00826">
    <property type="entry name" value="PKS_DH"/>
    <property type="match status" value="1"/>
</dbReference>
<dbReference type="PROSITE" id="PS00606">
    <property type="entry name" value="KS3_1"/>
    <property type="match status" value="1"/>
</dbReference>
<dbReference type="PANTHER" id="PTHR43775:SF37">
    <property type="entry name" value="SI:DKEY-61P9.11"/>
    <property type="match status" value="1"/>
</dbReference>
<dbReference type="Gene3D" id="3.40.50.720">
    <property type="entry name" value="NAD(P)-binding Rossmann-like Domain"/>
    <property type="match status" value="3"/>
</dbReference>
<keyword evidence="15" id="KW-1185">Reference proteome</keyword>
<accession>A0ABQ5NXP1</accession>
<dbReference type="InterPro" id="IPR011032">
    <property type="entry name" value="GroES-like_sf"/>
</dbReference>
<dbReference type="InterPro" id="IPR016035">
    <property type="entry name" value="Acyl_Trfase/lysoPLipase"/>
</dbReference>
<dbReference type="InterPro" id="IPR036736">
    <property type="entry name" value="ACP-like_sf"/>
</dbReference>
<feature type="active site" description="Proton acceptor; for dehydratase activity" evidence="9">
    <location>
        <position position="916"/>
    </location>
</feature>
<dbReference type="Gene3D" id="3.10.129.110">
    <property type="entry name" value="Polyketide synthase dehydratase"/>
    <property type="match status" value="1"/>
</dbReference>
<dbReference type="Pfam" id="PF00698">
    <property type="entry name" value="Acyl_transf_1"/>
    <property type="match status" value="1"/>
</dbReference>
<dbReference type="InterPro" id="IPR020806">
    <property type="entry name" value="PKS_PP-bd"/>
</dbReference>
<dbReference type="Gene3D" id="1.10.1200.10">
    <property type="entry name" value="ACP-like"/>
    <property type="match status" value="1"/>
</dbReference>
<feature type="region of interest" description="N-terminal hotdog fold" evidence="9">
    <location>
        <begin position="887"/>
        <end position="1006"/>
    </location>
</feature>
<evidence type="ECO:0000259" key="12">
    <source>
        <dbReference type="PROSITE" id="PS52004"/>
    </source>
</evidence>
<dbReference type="SUPFAM" id="SSF52151">
    <property type="entry name" value="FabD/lysophospholipase-like"/>
    <property type="match status" value="1"/>
</dbReference>
<evidence type="ECO:0000256" key="5">
    <source>
        <dbReference type="ARBA" id="ARBA00022857"/>
    </source>
</evidence>
<keyword evidence="4" id="KW-0808">Transferase</keyword>
<evidence type="ECO:0000256" key="8">
    <source>
        <dbReference type="ARBA" id="ARBA00023315"/>
    </source>
</evidence>
<dbReference type="SUPFAM" id="SSF53901">
    <property type="entry name" value="Thiolase-like"/>
    <property type="match status" value="1"/>
</dbReference>
<dbReference type="InterPro" id="IPR014043">
    <property type="entry name" value="Acyl_transferase_dom"/>
</dbReference>
<evidence type="ECO:0000256" key="1">
    <source>
        <dbReference type="ARBA" id="ARBA00004792"/>
    </source>
</evidence>
<dbReference type="CDD" id="cd00833">
    <property type="entry name" value="PKS"/>
    <property type="match status" value="1"/>
</dbReference>
<dbReference type="InterPro" id="IPR057326">
    <property type="entry name" value="KR_dom"/>
</dbReference>
<dbReference type="Pfam" id="PF00107">
    <property type="entry name" value="ADH_zinc_N"/>
    <property type="match status" value="1"/>
</dbReference>
<protein>
    <submittedName>
        <fullName evidence="14">Type I polyketide synthase</fullName>
    </submittedName>
</protein>
<evidence type="ECO:0000259" key="11">
    <source>
        <dbReference type="PROSITE" id="PS50075"/>
    </source>
</evidence>
<keyword evidence="5" id="KW-0521">NADP</keyword>
<feature type="domain" description="Carrier" evidence="11">
    <location>
        <begin position="2406"/>
        <end position="2483"/>
    </location>
</feature>
<dbReference type="InterPro" id="IPR014030">
    <property type="entry name" value="Ketoacyl_synth_N"/>
</dbReference>
<evidence type="ECO:0000313" key="14">
    <source>
        <dbReference type="EMBL" id="GLF95132.1"/>
    </source>
</evidence>
<evidence type="ECO:0000256" key="6">
    <source>
        <dbReference type="ARBA" id="ARBA00023194"/>
    </source>
</evidence>
<dbReference type="Pfam" id="PF08659">
    <property type="entry name" value="KR"/>
    <property type="match status" value="1"/>
</dbReference>
<evidence type="ECO:0000256" key="9">
    <source>
        <dbReference type="PROSITE-ProRule" id="PRU01363"/>
    </source>
</evidence>
<dbReference type="Pfam" id="PF16197">
    <property type="entry name" value="KAsynt_C_assoc"/>
    <property type="match status" value="1"/>
</dbReference>
<dbReference type="SUPFAM" id="SSF51735">
    <property type="entry name" value="NAD(P)-binding Rossmann-fold domains"/>
    <property type="match status" value="3"/>
</dbReference>
<dbReference type="InterPro" id="IPR049551">
    <property type="entry name" value="PKS_DH_C"/>
</dbReference>
<dbReference type="Gene3D" id="3.30.70.3290">
    <property type="match status" value="1"/>
</dbReference>
<dbReference type="Pfam" id="PF00550">
    <property type="entry name" value="PP-binding"/>
    <property type="match status" value="1"/>
</dbReference>
<dbReference type="PROSITE" id="PS52004">
    <property type="entry name" value="KS3_2"/>
    <property type="match status" value="1"/>
</dbReference>
<proteinExistence type="predicted"/>
<dbReference type="Gene3D" id="3.40.47.10">
    <property type="match status" value="1"/>
</dbReference>
<feature type="active site" description="Proton donor; for dehydratase activity" evidence="9">
    <location>
        <position position="1078"/>
    </location>
</feature>
<evidence type="ECO:0000256" key="2">
    <source>
        <dbReference type="ARBA" id="ARBA00022450"/>
    </source>
</evidence>
<keyword evidence="3" id="KW-0597">Phosphoprotein</keyword>
<dbReference type="SMART" id="SM00825">
    <property type="entry name" value="PKS_KS"/>
    <property type="match status" value="1"/>
</dbReference>
<dbReference type="CDD" id="cd05195">
    <property type="entry name" value="enoyl_red"/>
    <property type="match status" value="1"/>
</dbReference>
<dbReference type="Proteomes" id="UP001291653">
    <property type="component" value="Unassembled WGS sequence"/>
</dbReference>
<dbReference type="InterPro" id="IPR013154">
    <property type="entry name" value="ADH-like_N"/>
</dbReference>
<evidence type="ECO:0000256" key="3">
    <source>
        <dbReference type="ARBA" id="ARBA00022553"/>
    </source>
</evidence>
<dbReference type="SUPFAM" id="SSF47336">
    <property type="entry name" value="ACP-like"/>
    <property type="match status" value="1"/>
</dbReference>
<dbReference type="InterPro" id="IPR029063">
    <property type="entry name" value="SAM-dependent_MTases_sf"/>
</dbReference>
<dbReference type="Pfam" id="PF00109">
    <property type="entry name" value="ketoacyl-synt"/>
    <property type="match status" value="1"/>
</dbReference>
<dbReference type="PROSITE" id="PS50075">
    <property type="entry name" value="CARRIER"/>
    <property type="match status" value="1"/>
</dbReference>
<sequence length="2489" mass="264454">MAVVGVGCRLPGGVRDMDGLWRVLDTGRDVITEVPADRFDAASHRDPDPGRVGTTYTVAGGFLDGVDLFDAAYFGISPREASRMDPQQRLLLECAVDAFDDAQIDTAALAGSDTAVVMGVSARDYFELRQRRPREWNAYEMSGGATSNTANRLSYVLGTRGPSFAVDTACSSAMTAVHQACDILRTGRSALAVAGGVNVLINPAHFVGFSKASMLSLSGRCRPFSARADGFVRSEGAGVLVLKPLTRAIADGDRVHAVIVASAVNADGTTSGLALPSTDAQRELLERVYAEAGIAPHRVGYVEAHGTGTKAGDPVECRALGQALGTSRPSPLPVGSVKGNLGHLEAASGMAGLLKALLVLRHRTIPATAHALPLNDGIDFSALGIAPVTANRPLGLEPDGVIGVNGFGFGGANAHIVLAPAPDPQTVDRPPASGPVPLIVSGRTERAADAAAGRLADHLRSSRDAFHDIAYTSCRRRTVHEHRRVVLAEHAGSAAAALRALAEGERAHSAATGAAVGRGRVGFVFSGNGSVWPAMGRDLLDHDAAFSEEVSHLDAALRPHLGWSVLDALRDPPDGDRMRRTEVAQPLLFALQSGLVAALAAYGIRPAAVCGHSVGEVAAAHCAGALDREAACRVIAARSRAQAPTRGSGGMAAVGLGHERTRALLAGYGDRIVIAAVNSEVDTTVSGDIAALAALGSRLRAEDVFYRELPLDHAFHSPAMDPVRHTLLTSLPAVEPLPCRIPFVSSVTGRPVEGSGLDGEYWWRNVREPVRFADALDGVLALGCDVLVEIGPHPVLAPYLRRGAARGEGPVAVVPTLRRDEPGAPLLRTAVATAVAAGAGIDWDALFPHGGRTVALPAYPWQRERHWAGDPSWWRHSADDSPISDIHPLLGERLPTATPGWHQHLQPGRLAWLADHRVGGTVVLPAAAYVDMALAAGQQVLGTPVEISGLSIPRALTLPFDDPEMDVRLQSTLTDDGRFTVASRIGPSGPWREHATGRVRHLTADRPDALDTDTPAAAGARSCPADQHYSTCTGIGLAYGPAFRPLTALTTTDHQVIAHYTATVPIPPPWAAHTTLLDAALQAVLPLMPTEHGEPVLHLPSGIGTVRSWRPLPPSGRIHVTDRDTPEGRAVRDLTITDHHGEVALQATGLTLRRFNATHTTEIQVLTEVRRAAPLPDTTVRRSPIPTAGELRAATHGPLNDVTAHADDHRHFRTHAYRLTAHHTVRALRALIPHGTTVSVADAVQAGVDPRHTRWLSGLCRIAADQGLLERTHPGRWTLLAEPTPEQAFRQAVDQAPSVGPALHPLAVCGQQLPDLLRGHTDPLELLFAPPDHLAARLYDWVPGLRCQYSAARALLRASIARRPAGRPLRILEVGAGTGGLTAELLPELPPETTRFTLTDISAALFPHCQDRFADYDFIDFKTFDLDVAPADQGIPPGGFDLVLAANALHTAHDLAWSLRHVASLLTSDGALISLEMHNPDPTLMVFGMLDSFWNSRDTALRPHGPTLARDAWPGLLSRCGFTTTAQTGHPHDPRDNDFSTILAVRKPPPAPRPPATTAAPAPEPPRDRAPRTGRWVIAEADPSATTGHPLARQVHTSLQRQCAGGTRHVADPADPDAWTKAIGAQPGPVGLVLLTPDNQDPDQDPDPDQDRDQDPSAGPAAHTERAVTHLAALRSLATACDRTPAGVEATVWIVVPSGENHASARPAASAASALWGAGRTLANESPSVPVKRIVLTVGDDIATAAQTLISEFLSGSDEDEVRLTAEGRFVHRVTPLPPAEHPLSGSDGFTLDIPAFQPRYQVRWKRLPRTAPPPGQVRVTVEAAALNYRDALTATGDVPVPDITTTPGALPIGTDFAGTVEAVGPDVTGLTPGDRVMGVALGSLGSHALTPADLLIPTPEALRSTEAATMPTAFLTVQHALGHLARLTAGETLLLHSGAGGVGLAALQYARHIGATVIATAGSPARRELLRLLGADHVLDSRTLRFTHEARELTGGRGVDVVLNSLAGEALRRSVELLAPYGRFVELGKRDFLADRPLPLAPFLHNLTFFGVDLTPVLLGHAPVGDHLRTLETAIRTGTFRPLLHQIYPGRRIREAFHALEHSRHPGKIVIDLTEPVPVHQDTRPALCDPAAAYLITGGLSGIGAATARHLATRGARRLVLISRRGTRAPEANTLLAELRNLGVEASAHAVDVSDLPAMRALFDSLDAEKRRLAGIVHAAMILDDAPLTELTDDRLRSVLTPKVTGALVLDHLTRDRHPDFVLYYSSVATLLGNLRQSAYTAANKILEDLAQRQRDTGTPALAIQLGAVSDTGYAHRTGAGGIMSTHGFPGVPVAQVLREVDRILARPRHALRHATVTIGRMDWNAAAQRLPALAAPRTAPLLPPRDRETAPRFREHLANIAPEQATDTVENALREVLAQVLRTTPEHIHPTRALDQMGLDSLMTTELNGIIHRTFDCALPPAELTGAANVHTVGRAILTRLGQHHEG</sequence>
<dbReference type="InterPro" id="IPR014031">
    <property type="entry name" value="Ketoacyl_synth_C"/>
</dbReference>
<dbReference type="PROSITE" id="PS01162">
    <property type="entry name" value="QOR_ZETA_CRYSTAL"/>
    <property type="match status" value="1"/>
</dbReference>
<dbReference type="SUPFAM" id="SSF50129">
    <property type="entry name" value="GroES-like"/>
    <property type="match status" value="1"/>
</dbReference>
<dbReference type="InterPro" id="IPR016036">
    <property type="entry name" value="Malonyl_transacylase_ACP-bd"/>
</dbReference>
<dbReference type="SUPFAM" id="SSF55048">
    <property type="entry name" value="Probable ACP-binding domain of malonyl-CoA ACP transacylase"/>
    <property type="match status" value="1"/>
</dbReference>
<feature type="domain" description="PKS/mFAS DH" evidence="13">
    <location>
        <begin position="887"/>
        <end position="1161"/>
    </location>
</feature>
<keyword evidence="6" id="KW-0045">Antibiotic biosynthesis</keyword>
<dbReference type="InterPro" id="IPR032821">
    <property type="entry name" value="PKS_assoc"/>
</dbReference>
<dbReference type="PROSITE" id="PS52019">
    <property type="entry name" value="PKS_MFAS_DH"/>
    <property type="match status" value="1"/>
</dbReference>
<dbReference type="SMART" id="SM00829">
    <property type="entry name" value="PKS_ER"/>
    <property type="match status" value="1"/>
</dbReference>
<reference evidence="14 15" key="1">
    <citation type="submission" date="2022-10" db="EMBL/GenBank/DDBJ databases">
        <title>Draft genome sequence of Streptomyces sp. YSPA8.</title>
        <authorList>
            <person name="Moriuchi R."/>
            <person name="Dohra H."/>
            <person name="Yamamura H."/>
            <person name="Kodani S."/>
        </authorList>
    </citation>
    <scope>NUCLEOTIDE SEQUENCE [LARGE SCALE GENOMIC DNA]</scope>
    <source>
        <strain evidence="14 15">YSPA8</strain>
    </source>
</reference>
<keyword evidence="2" id="KW-0596">Phosphopantetheine</keyword>
<feature type="region of interest" description="Disordered" evidence="10">
    <location>
        <begin position="1602"/>
        <end position="1664"/>
    </location>
</feature>
<comment type="caution">
    <text evidence="14">The sequence shown here is derived from an EMBL/GenBank/DDBJ whole genome shotgun (WGS) entry which is preliminary data.</text>
</comment>
<evidence type="ECO:0000256" key="7">
    <source>
        <dbReference type="ARBA" id="ARBA00023268"/>
    </source>
</evidence>
<feature type="region of interest" description="C-terminal hotdog fold" evidence="9">
    <location>
        <begin position="1020"/>
        <end position="1161"/>
    </location>
</feature>
<dbReference type="InterPro" id="IPR001227">
    <property type="entry name" value="Ac_transferase_dom_sf"/>
</dbReference>
<dbReference type="InterPro" id="IPR018201">
    <property type="entry name" value="Ketoacyl_synth_AS"/>
</dbReference>
<organism evidence="14 15">
    <name type="scientific">Streptomyces yaizuensis</name>
    <dbReference type="NCBI Taxonomy" id="2989713"/>
    <lineage>
        <taxon>Bacteria</taxon>
        <taxon>Bacillati</taxon>
        <taxon>Actinomycetota</taxon>
        <taxon>Actinomycetes</taxon>
        <taxon>Kitasatosporales</taxon>
        <taxon>Streptomycetaceae</taxon>
        <taxon>Streptomyces</taxon>
    </lineage>
</organism>
<dbReference type="InterPro" id="IPR020807">
    <property type="entry name" value="PKS_DH"/>
</dbReference>
<dbReference type="InterPro" id="IPR036291">
    <property type="entry name" value="NAD(P)-bd_dom_sf"/>
</dbReference>
<dbReference type="PANTHER" id="PTHR43775">
    <property type="entry name" value="FATTY ACID SYNTHASE"/>
    <property type="match status" value="1"/>
</dbReference>
<dbReference type="InterPro" id="IPR049900">
    <property type="entry name" value="PKS_mFAS_DH"/>
</dbReference>
<dbReference type="InterPro" id="IPR009081">
    <property type="entry name" value="PP-bd_ACP"/>
</dbReference>
<dbReference type="InterPro" id="IPR042104">
    <property type="entry name" value="PKS_dehydratase_sf"/>
</dbReference>
<dbReference type="Pfam" id="PF08240">
    <property type="entry name" value="ADH_N"/>
    <property type="match status" value="1"/>
</dbReference>
<dbReference type="CDD" id="cd02440">
    <property type="entry name" value="AdoMet_MTases"/>
    <property type="match status" value="1"/>
</dbReference>
<keyword evidence="8" id="KW-0012">Acyltransferase</keyword>
<dbReference type="Pfam" id="PF14765">
    <property type="entry name" value="PS-DH"/>
    <property type="match status" value="1"/>
</dbReference>
<dbReference type="SUPFAM" id="SSF53335">
    <property type="entry name" value="S-adenosyl-L-methionine-dependent methyltransferases"/>
    <property type="match status" value="1"/>
</dbReference>
<dbReference type="InterPro" id="IPR002364">
    <property type="entry name" value="Quin_OxRdtase/zeta-crystal_CS"/>
</dbReference>
<dbReference type="Pfam" id="PF08242">
    <property type="entry name" value="Methyltransf_12"/>
    <property type="match status" value="1"/>
</dbReference>
<evidence type="ECO:0000256" key="4">
    <source>
        <dbReference type="ARBA" id="ARBA00022679"/>
    </source>
</evidence>
<comment type="pathway">
    <text evidence="1">Antibiotic biosynthesis.</text>
</comment>
<dbReference type="Gene3D" id="3.40.50.150">
    <property type="entry name" value="Vaccinia Virus protein VP39"/>
    <property type="match status" value="1"/>
</dbReference>
<dbReference type="Gene3D" id="3.90.180.10">
    <property type="entry name" value="Medium-chain alcohol dehydrogenases, catalytic domain"/>
    <property type="match status" value="1"/>
</dbReference>
<dbReference type="SMART" id="SM00822">
    <property type="entry name" value="PKS_KR"/>
    <property type="match status" value="1"/>
</dbReference>
<dbReference type="InterPro" id="IPR013217">
    <property type="entry name" value="Methyltransf_12"/>
</dbReference>
<name>A0ABQ5NXP1_9ACTN</name>
<dbReference type="InterPro" id="IPR049552">
    <property type="entry name" value="PKS_DH_N"/>
</dbReference>
<dbReference type="InterPro" id="IPR050091">
    <property type="entry name" value="PKS_NRPS_Biosynth_Enz"/>
</dbReference>
<feature type="region of interest" description="Disordered" evidence="10">
    <location>
        <begin position="1524"/>
        <end position="1571"/>
    </location>
</feature>
<dbReference type="RefSeq" id="WP_323447200.1">
    <property type="nucleotide sequence ID" value="NZ_BSBI01000004.1"/>
</dbReference>
<dbReference type="SMART" id="SM00823">
    <property type="entry name" value="PKS_PP"/>
    <property type="match status" value="1"/>
</dbReference>
<dbReference type="InterPro" id="IPR020841">
    <property type="entry name" value="PKS_Beta-ketoAc_synthase_dom"/>
</dbReference>
<dbReference type="InterPro" id="IPR020843">
    <property type="entry name" value="ER"/>
</dbReference>
<dbReference type="Pfam" id="PF02801">
    <property type="entry name" value="Ketoacyl-synt_C"/>
    <property type="match status" value="1"/>
</dbReference>
<dbReference type="InterPro" id="IPR016039">
    <property type="entry name" value="Thiolase-like"/>
</dbReference>